<dbReference type="Gene3D" id="3.40.50.300">
    <property type="entry name" value="P-loop containing nucleotide triphosphate hydrolases"/>
    <property type="match status" value="3"/>
</dbReference>
<dbReference type="InterPro" id="IPR045058">
    <property type="entry name" value="GIMA/IAN/Toc"/>
</dbReference>
<dbReference type="Proteomes" id="UP000257200">
    <property type="component" value="Unplaced"/>
</dbReference>
<dbReference type="FunCoup" id="A0A3Q1FR72">
    <property type="interactions" value="23"/>
</dbReference>
<comment type="function">
    <text evidence="13">Exerts an anti-apoptotic effect in the immune system and is involved in responses to infections.</text>
</comment>
<name>A0A3Q1FR72_9TELE</name>
<dbReference type="Ensembl" id="ENSAPOT00000034639.1">
    <property type="protein sequence ID" value="ENSAPOP00000018964.1"/>
    <property type="gene ID" value="ENSAPOG00000022321.1"/>
</dbReference>
<dbReference type="GO" id="GO:0005783">
    <property type="term" value="C:endoplasmic reticulum"/>
    <property type="evidence" value="ECO:0007669"/>
    <property type="project" value="UniProtKB-SubCell"/>
</dbReference>
<protein>
    <recommendedName>
        <fullName evidence="14">GTPase IMAP family member 8</fullName>
    </recommendedName>
    <alternativeName>
        <fullName evidence="15">Immune-associated nucleotide-binding protein 9</fullName>
    </alternativeName>
</protein>
<evidence type="ECO:0000256" key="4">
    <source>
        <dbReference type="ARBA" id="ARBA00004555"/>
    </source>
</evidence>
<dbReference type="AlphaFoldDB" id="A0A3Q1FR72"/>
<evidence type="ECO:0000256" key="14">
    <source>
        <dbReference type="ARBA" id="ARBA00073539"/>
    </source>
</evidence>
<feature type="domain" description="AIG1-type G" evidence="16">
    <location>
        <begin position="214"/>
        <end position="403"/>
    </location>
</feature>
<evidence type="ECO:0000313" key="18">
    <source>
        <dbReference type="Proteomes" id="UP000257200"/>
    </source>
</evidence>
<evidence type="ECO:0000256" key="12">
    <source>
        <dbReference type="ARBA" id="ARBA00023134"/>
    </source>
</evidence>
<reference evidence="17" key="2">
    <citation type="submission" date="2025-09" db="UniProtKB">
        <authorList>
            <consortium name="Ensembl"/>
        </authorList>
    </citation>
    <scope>IDENTIFICATION</scope>
</reference>
<reference evidence="17" key="1">
    <citation type="submission" date="2025-08" db="UniProtKB">
        <authorList>
            <consortium name="Ensembl"/>
        </authorList>
    </citation>
    <scope>IDENTIFICATION</scope>
</reference>
<dbReference type="FunFam" id="3.40.50.300:FF:000536">
    <property type="entry name" value="GTPase IMAP family member 8"/>
    <property type="match status" value="2"/>
</dbReference>
<dbReference type="InterPro" id="IPR027417">
    <property type="entry name" value="P-loop_NTPase"/>
</dbReference>
<dbReference type="InterPro" id="IPR006703">
    <property type="entry name" value="G_AIG1"/>
</dbReference>
<evidence type="ECO:0000256" key="10">
    <source>
        <dbReference type="ARBA" id="ARBA00023034"/>
    </source>
</evidence>
<dbReference type="GO" id="GO:0005794">
    <property type="term" value="C:Golgi apparatus"/>
    <property type="evidence" value="ECO:0007669"/>
    <property type="project" value="UniProtKB-SubCell"/>
</dbReference>
<dbReference type="Pfam" id="PF04548">
    <property type="entry name" value="AIG1"/>
    <property type="match status" value="3"/>
</dbReference>
<keyword evidence="7" id="KW-0677">Repeat</keyword>
<organism evidence="17 18">
    <name type="scientific">Acanthochromis polyacanthus</name>
    <name type="common">spiny chromis</name>
    <dbReference type="NCBI Taxonomy" id="80966"/>
    <lineage>
        <taxon>Eukaryota</taxon>
        <taxon>Metazoa</taxon>
        <taxon>Chordata</taxon>
        <taxon>Craniata</taxon>
        <taxon>Vertebrata</taxon>
        <taxon>Euteleostomi</taxon>
        <taxon>Actinopterygii</taxon>
        <taxon>Neopterygii</taxon>
        <taxon>Teleostei</taxon>
        <taxon>Neoteleostei</taxon>
        <taxon>Acanthomorphata</taxon>
        <taxon>Ovalentaria</taxon>
        <taxon>Pomacentridae</taxon>
        <taxon>Acanthochromis</taxon>
    </lineage>
</organism>
<keyword evidence="9" id="KW-0256">Endoplasmic reticulum</keyword>
<keyword evidence="10" id="KW-0333">Golgi apparatus</keyword>
<evidence type="ECO:0000256" key="15">
    <source>
        <dbReference type="ARBA" id="ARBA00077278"/>
    </source>
</evidence>
<evidence type="ECO:0000256" key="11">
    <source>
        <dbReference type="ARBA" id="ARBA00023128"/>
    </source>
</evidence>
<evidence type="ECO:0000256" key="6">
    <source>
        <dbReference type="ARBA" id="ARBA00022490"/>
    </source>
</evidence>
<proteinExistence type="inferred from homology"/>
<keyword evidence="8" id="KW-0547">Nucleotide-binding</keyword>
<dbReference type="CDD" id="cd01852">
    <property type="entry name" value="AIG1"/>
    <property type="match status" value="1"/>
</dbReference>
<keyword evidence="6" id="KW-0963">Cytoplasm</keyword>
<sequence length="634" mass="71622">GTFSSFSELRVVLLGNSWSERSYVGNLLLGETKFNTEVEPDHCVKVRGWVKQINVVLINTPDLLLPNISDDELTEHVELCVRLSDPGPHVFLLVLQPEDFTEEHRRRICRVLNLLSDRSFHHSVVLMSRDQSGGVMTQGNRYPPFKDIVRHCGGRYIIFNLKDKQQIPELLETVERMRDERSECSKVSVNFLQESHNTRFKDDERKSSMQHQSRDPLRMVLVGKTGNGKSATANTILGEVKFKSVPSITSVTKTCQQAAGEIDGQPVVVVDTPGLFDTDLSADDIEQELLKCISMLSPGPHVFLLVLQVGRFTQEDKEALKTIQDTFDAKVCDLTLILFTVKSTPTHPDVIKFVKNNREIQELCQSCGGRYIIFNLKDKQQIPELLETSHNTRFKDDERKSSMQHQSRDPLRMVLVGKTGNGKSATANTILGEVKFKSVPSITSVTKTCQQAAGEIDGQPVVVVDTPGLFDTDLSADDIEQELLKCISMLSPGPHVFLLVLQVGRFTQEDKEAVKMIKKIFGNSSGNYIFVLFTRGDDLSQSPESYIEEGRHGFLKQLIDECGGRYHFFNNKDPTNHTQVRELTKNCVNYFFQKLLKTFQPKCEQEKHSESTVLLQGCSFPHMSEMQHLFMSYG</sequence>
<comment type="subcellular location">
    <subcellularLocation>
        <location evidence="3">Cytoplasm</location>
        <location evidence="3">Cytosol</location>
    </subcellularLocation>
    <subcellularLocation>
        <location evidence="2">Endoplasmic reticulum</location>
    </subcellularLocation>
    <subcellularLocation>
        <location evidence="4">Golgi apparatus</location>
    </subcellularLocation>
    <subcellularLocation>
        <location evidence="1">Mitochondrion</location>
    </subcellularLocation>
</comment>
<evidence type="ECO:0000256" key="13">
    <source>
        <dbReference type="ARBA" id="ARBA00056809"/>
    </source>
</evidence>
<comment type="similarity">
    <text evidence="5">Belongs to the TRAFAC class TrmE-Era-EngA-EngB-Septin-like GTPase superfamily. AIG1/Toc34/Toc159-like paraseptin GTPase family. IAN subfamily.</text>
</comment>
<evidence type="ECO:0000256" key="7">
    <source>
        <dbReference type="ARBA" id="ARBA00022737"/>
    </source>
</evidence>
<keyword evidence="11" id="KW-0496">Mitochondrion</keyword>
<evidence type="ECO:0000259" key="16">
    <source>
        <dbReference type="PROSITE" id="PS51720"/>
    </source>
</evidence>
<dbReference type="GO" id="GO:0005739">
    <property type="term" value="C:mitochondrion"/>
    <property type="evidence" value="ECO:0007669"/>
    <property type="project" value="UniProtKB-SubCell"/>
</dbReference>
<accession>A0A3Q1FR72</accession>
<dbReference type="PANTHER" id="PTHR10903">
    <property type="entry name" value="GTPASE, IMAP FAMILY MEMBER-RELATED"/>
    <property type="match status" value="1"/>
</dbReference>
<dbReference type="GO" id="GO:0005829">
    <property type="term" value="C:cytosol"/>
    <property type="evidence" value="ECO:0007669"/>
    <property type="project" value="UniProtKB-SubCell"/>
</dbReference>
<dbReference type="GeneTree" id="ENSGT01120000271858"/>
<keyword evidence="18" id="KW-1185">Reference proteome</keyword>
<feature type="domain" description="AIG1-type G" evidence="16">
    <location>
        <begin position="408"/>
        <end position="611"/>
    </location>
</feature>
<dbReference type="PROSITE" id="PS51720">
    <property type="entry name" value="G_AIG1"/>
    <property type="match status" value="2"/>
</dbReference>
<dbReference type="SUPFAM" id="SSF52540">
    <property type="entry name" value="P-loop containing nucleoside triphosphate hydrolases"/>
    <property type="match status" value="3"/>
</dbReference>
<keyword evidence="12" id="KW-0342">GTP-binding</keyword>
<dbReference type="STRING" id="80966.ENSAPOP00000018964"/>
<evidence type="ECO:0000256" key="9">
    <source>
        <dbReference type="ARBA" id="ARBA00022824"/>
    </source>
</evidence>
<evidence type="ECO:0000256" key="2">
    <source>
        <dbReference type="ARBA" id="ARBA00004240"/>
    </source>
</evidence>
<evidence type="ECO:0000256" key="8">
    <source>
        <dbReference type="ARBA" id="ARBA00022741"/>
    </source>
</evidence>
<dbReference type="PANTHER" id="PTHR10903:SF170">
    <property type="entry name" value="GTPASE IMAP FAMILY MEMBER 7"/>
    <property type="match status" value="1"/>
</dbReference>
<evidence type="ECO:0000313" key="17">
    <source>
        <dbReference type="Ensembl" id="ENSAPOP00000018964.1"/>
    </source>
</evidence>
<evidence type="ECO:0000256" key="5">
    <source>
        <dbReference type="ARBA" id="ARBA00008535"/>
    </source>
</evidence>
<evidence type="ECO:0000256" key="1">
    <source>
        <dbReference type="ARBA" id="ARBA00004173"/>
    </source>
</evidence>
<evidence type="ECO:0000256" key="3">
    <source>
        <dbReference type="ARBA" id="ARBA00004514"/>
    </source>
</evidence>
<dbReference type="GO" id="GO:0005525">
    <property type="term" value="F:GTP binding"/>
    <property type="evidence" value="ECO:0007669"/>
    <property type="project" value="UniProtKB-KW"/>
</dbReference>
<dbReference type="InParanoid" id="A0A3Q1FR72"/>